<dbReference type="GO" id="GO:0005524">
    <property type="term" value="F:ATP binding"/>
    <property type="evidence" value="ECO:0007669"/>
    <property type="project" value="UniProtKB-KW"/>
</dbReference>
<dbReference type="Proteomes" id="UP000295391">
    <property type="component" value="Unassembled WGS sequence"/>
</dbReference>
<dbReference type="Gene3D" id="3.40.50.300">
    <property type="entry name" value="P-loop containing nucleotide triphosphate hydrolases"/>
    <property type="match status" value="1"/>
</dbReference>
<proteinExistence type="predicted"/>
<dbReference type="GO" id="GO:0006015">
    <property type="term" value="P:5-phosphoribose 1-diphosphate biosynthetic process"/>
    <property type="evidence" value="ECO:0007669"/>
    <property type="project" value="UniProtKB-UniPathway"/>
</dbReference>
<gene>
    <name evidence="8" type="ORF">ATL17_2648</name>
</gene>
<evidence type="ECO:0000256" key="1">
    <source>
        <dbReference type="ARBA" id="ARBA00000373"/>
    </source>
</evidence>
<dbReference type="SMART" id="SM00072">
    <property type="entry name" value="GuKc"/>
    <property type="match status" value="1"/>
</dbReference>
<keyword evidence="6" id="KW-0067">ATP-binding</keyword>
<dbReference type="RefSeq" id="WP_133573266.1">
    <property type="nucleotide sequence ID" value="NZ_SNYR01000003.1"/>
</dbReference>
<comment type="catalytic activity">
    <reaction evidence="1">
        <text>alpha-D-ribose 1,5-bisphosphate + ATP = 5-phospho-alpha-D-ribose 1-diphosphate + ADP</text>
        <dbReference type="Rhea" id="RHEA:20109"/>
        <dbReference type="ChEBI" id="CHEBI:30616"/>
        <dbReference type="ChEBI" id="CHEBI:58017"/>
        <dbReference type="ChEBI" id="CHEBI:68688"/>
        <dbReference type="ChEBI" id="CHEBI:456216"/>
        <dbReference type="EC" id="2.7.4.23"/>
    </reaction>
</comment>
<evidence type="ECO:0000256" key="5">
    <source>
        <dbReference type="ARBA" id="ARBA00022741"/>
    </source>
</evidence>
<evidence type="ECO:0000259" key="7">
    <source>
        <dbReference type="SMART" id="SM00072"/>
    </source>
</evidence>
<evidence type="ECO:0000256" key="3">
    <source>
        <dbReference type="ARBA" id="ARBA00012892"/>
    </source>
</evidence>
<dbReference type="InterPro" id="IPR027417">
    <property type="entry name" value="P-loop_NTPase"/>
</dbReference>
<protein>
    <recommendedName>
        <fullName evidence="3">ribose 1,5-bisphosphate phosphokinase</fullName>
        <ecNumber evidence="3">2.7.4.23</ecNumber>
    </recommendedName>
</protein>
<dbReference type="EC" id="2.7.4.23" evidence="3"/>
<sequence length="191" mass="21200">MSDAFKGILIFVVGPSGAGKDTLMAGAATALSQDPNISFVRRLITREAMAELEDHGTISETQYEEMVQQGDFALHWRAHGLGYIIPKDIEDELRAGKTLICNTSRKQLPIAHQKYPIHVINITAPLALRAERLAGRGRETKEEITQRLNRKVDDIDPSLPQTQIINDQSLEMGVTRLLDAINEAKTQKVAM</sequence>
<keyword evidence="4" id="KW-0808">Transferase</keyword>
<dbReference type="InterPro" id="IPR008145">
    <property type="entry name" value="GK/Ca_channel_bsu"/>
</dbReference>
<evidence type="ECO:0000313" key="9">
    <source>
        <dbReference type="Proteomes" id="UP000295391"/>
    </source>
</evidence>
<feature type="domain" description="Guanylate kinase/L-type calcium channel beta subunit" evidence="7">
    <location>
        <begin position="6"/>
        <end position="185"/>
    </location>
</feature>
<dbReference type="NCBIfam" id="TIGR02322">
    <property type="entry name" value="phosphon_PhnN"/>
    <property type="match status" value="1"/>
</dbReference>
<evidence type="ECO:0000313" key="8">
    <source>
        <dbReference type="EMBL" id="TDQ61550.1"/>
    </source>
</evidence>
<keyword evidence="5" id="KW-0547">Nucleotide-binding</keyword>
<organism evidence="8 9">
    <name type="scientific">Maritalea mobilis</name>
    <dbReference type="NCBI Taxonomy" id="483324"/>
    <lineage>
        <taxon>Bacteria</taxon>
        <taxon>Pseudomonadati</taxon>
        <taxon>Pseudomonadota</taxon>
        <taxon>Alphaproteobacteria</taxon>
        <taxon>Hyphomicrobiales</taxon>
        <taxon>Devosiaceae</taxon>
        <taxon>Maritalea</taxon>
    </lineage>
</organism>
<dbReference type="InterPro" id="IPR012699">
    <property type="entry name" value="PhnN"/>
</dbReference>
<dbReference type="UniPathway" id="UPA00087">
    <property type="reaction ID" value="UER00175"/>
</dbReference>
<name>A0A4V3DAC3_9HYPH</name>
<evidence type="ECO:0000256" key="4">
    <source>
        <dbReference type="ARBA" id="ARBA00022679"/>
    </source>
</evidence>
<dbReference type="OrthoDB" id="341217at2"/>
<comment type="caution">
    <text evidence="8">The sequence shown here is derived from an EMBL/GenBank/DDBJ whole genome shotgun (WGS) entry which is preliminary data.</text>
</comment>
<accession>A0A4V3DAC3</accession>
<evidence type="ECO:0000256" key="2">
    <source>
        <dbReference type="ARBA" id="ARBA00005069"/>
    </source>
</evidence>
<keyword evidence="8" id="KW-0418">Kinase</keyword>
<dbReference type="GO" id="GO:0033863">
    <property type="term" value="F:ribose 1,5-bisphosphate phosphokinase activity"/>
    <property type="evidence" value="ECO:0007669"/>
    <property type="project" value="UniProtKB-EC"/>
</dbReference>
<dbReference type="EMBL" id="SNYR01000003">
    <property type="protein sequence ID" value="TDQ61550.1"/>
    <property type="molecule type" value="Genomic_DNA"/>
</dbReference>
<dbReference type="AlphaFoldDB" id="A0A4V3DAC3"/>
<dbReference type="SUPFAM" id="SSF52540">
    <property type="entry name" value="P-loop containing nucleoside triphosphate hydrolases"/>
    <property type="match status" value="1"/>
</dbReference>
<reference evidence="8 9" key="1">
    <citation type="submission" date="2019-03" db="EMBL/GenBank/DDBJ databases">
        <title>Genomic Encyclopedia of Type Strains, Phase III (KMG-III): the genomes of soil and plant-associated and newly described type strains.</title>
        <authorList>
            <person name="Whitman W."/>
        </authorList>
    </citation>
    <scope>NUCLEOTIDE SEQUENCE [LARGE SCALE GENOMIC DNA]</scope>
    <source>
        <strain evidence="8 9">CGMCC 1.7002</strain>
    </source>
</reference>
<keyword evidence="9" id="KW-1185">Reference proteome</keyword>
<evidence type="ECO:0000256" key="6">
    <source>
        <dbReference type="ARBA" id="ARBA00022840"/>
    </source>
</evidence>
<comment type="pathway">
    <text evidence="2">Metabolic intermediate biosynthesis; 5-phospho-alpha-D-ribose 1-diphosphate biosynthesis; 5-phospho-alpha-D-ribose 1-diphosphate from D-ribose 5-phosphate (route II): step 3/3.</text>
</comment>